<gene>
    <name evidence="4" type="ORF">OCH239_00230</name>
</gene>
<evidence type="ECO:0000256" key="3">
    <source>
        <dbReference type="ARBA" id="ARBA00022884"/>
    </source>
</evidence>
<dbReference type="EMBL" id="JALZ01000001">
    <property type="protein sequence ID" value="ETX16309.1"/>
    <property type="molecule type" value="Genomic_DNA"/>
</dbReference>
<dbReference type="GO" id="GO:0006402">
    <property type="term" value="P:mRNA catabolic process"/>
    <property type="evidence" value="ECO:0007669"/>
    <property type="project" value="InterPro"/>
</dbReference>
<dbReference type="InterPro" id="IPR009967">
    <property type="entry name" value="Flagellum_FlbT"/>
</dbReference>
<reference evidence="4 5" key="1">
    <citation type="submission" date="2014-01" db="EMBL/GenBank/DDBJ databases">
        <title>Roseivivax halodurans JCM 10272 Genome Sequencing.</title>
        <authorList>
            <person name="Lai Q."/>
            <person name="Li G."/>
            <person name="Shao Z."/>
        </authorList>
    </citation>
    <scope>NUCLEOTIDE SEQUENCE [LARGE SCALE GENOMIC DNA]</scope>
    <source>
        <strain evidence="4 5">JCM 10272</strain>
    </source>
</reference>
<sequence length="144" mass="15853">MPLAITLKPNERLVVNGCEIRNSNRRHMIHIESHADVVRESDLLDKESAPTPVRRAYFLIQTALIHATHREALVPLIQSDLADLAMVFGGDNLSRIFEAANFVSQSDFYKALSALRPVLKHEAKLMALTAAQEAEGGEPAVAAE</sequence>
<dbReference type="STRING" id="1449350.OCH239_00230"/>
<proteinExistence type="predicted"/>
<dbReference type="OrthoDB" id="8561314at2"/>
<organism evidence="4 5">
    <name type="scientific">Roseivivax halodurans JCM 10272</name>
    <dbReference type="NCBI Taxonomy" id="1449350"/>
    <lineage>
        <taxon>Bacteria</taxon>
        <taxon>Pseudomonadati</taxon>
        <taxon>Pseudomonadota</taxon>
        <taxon>Alphaproteobacteria</taxon>
        <taxon>Rhodobacterales</taxon>
        <taxon>Roseobacteraceae</taxon>
        <taxon>Roseivivax</taxon>
    </lineage>
</organism>
<dbReference type="Proteomes" id="UP000022447">
    <property type="component" value="Unassembled WGS sequence"/>
</dbReference>
<keyword evidence="2" id="KW-1005">Bacterial flagellum biogenesis</keyword>
<keyword evidence="5" id="KW-1185">Reference proteome</keyword>
<evidence type="ECO:0000256" key="2">
    <source>
        <dbReference type="ARBA" id="ARBA00022795"/>
    </source>
</evidence>
<dbReference type="RefSeq" id="WP_051489078.1">
    <property type="nucleotide sequence ID" value="NZ_JALZ01000001.1"/>
</dbReference>
<keyword evidence="4" id="KW-0966">Cell projection</keyword>
<comment type="caution">
    <text evidence="4">The sequence shown here is derived from an EMBL/GenBank/DDBJ whole genome shotgun (WGS) entry which is preliminary data.</text>
</comment>
<dbReference type="GO" id="GO:1902209">
    <property type="term" value="P:negative regulation of bacterial-type flagellum assembly"/>
    <property type="evidence" value="ECO:0007669"/>
    <property type="project" value="InterPro"/>
</dbReference>
<evidence type="ECO:0000313" key="5">
    <source>
        <dbReference type="Proteomes" id="UP000022447"/>
    </source>
</evidence>
<keyword evidence="4" id="KW-0969">Cilium</keyword>
<dbReference type="AlphaFoldDB" id="X7EJM7"/>
<evidence type="ECO:0000313" key="4">
    <source>
        <dbReference type="EMBL" id="ETX16309.1"/>
    </source>
</evidence>
<keyword evidence="4" id="KW-0282">Flagellum</keyword>
<dbReference type="GO" id="GO:0044781">
    <property type="term" value="P:bacterial-type flagellum organization"/>
    <property type="evidence" value="ECO:0007669"/>
    <property type="project" value="UniProtKB-KW"/>
</dbReference>
<dbReference type="GO" id="GO:0048027">
    <property type="term" value="F:mRNA 5'-UTR binding"/>
    <property type="evidence" value="ECO:0007669"/>
    <property type="project" value="InterPro"/>
</dbReference>
<accession>X7EJM7</accession>
<keyword evidence="3" id="KW-0694">RNA-binding</keyword>
<name>X7EJM7_9RHOB</name>
<evidence type="ECO:0000256" key="1">
    <source>
        <dbReference type="ARBA" id="ARBA00022491"/>
    </source>
</evidence>
<dbReference type="Pfam" id="PF07378">
    <property type="entry name" value="FlbT"/>
    <property type="match status" value="1"/>
</dbReference>
<protein>
    <submittedName>
        <fullName evidence="4">Flagellar protein</fullName>
    </submittedName>
</protein>
<dbReference type="eggNOG" id="COG5443">
    <property type="taxonomic scope" value="Bacteria"/>
</dbReference>
<keyword evidence="1" id="KW-0678">Repressor</keyword>